<sequence length="317" mass="35584">MADYNSKLADEKSKLQGTSIDMDQIFQNLYLSNEPQATVNIVWDKQPVEAWANKDIGVNDFPGYIDEQYKSGKNNVYGAMFNGNQDGTFATVTYTNLKNSYYVDLNGEKHSIAKMVHVFSNLIANGNNNNQPILEFTNDPFNNMNLLWASGVDEQVFFYDENGQLINFPENSAWLILSSMNHFDWAPSHTEAVKVLSNGKLYQQTTNPDSTIHDDGTAYEDNTDLTYNHLLTDGGTVFANIQNGVKLRWSLPGLDWQHATDTSGNSMVNSRFYNWYLGVLGTTVGKAPVPTPPTRKTTSVDYHYNVSLANRLNSLIT</sequence>
<dbReference type="Proteomes" id="UP001456307">
    <property type="component" value="Unassembled WGS sequence"/>
</dbReference>
<dbReference type="RefSeq" id="WP_347980874.1">
    <property type="nucleotide sequence ID" value="NZ_CP154878.1"/>
</dbReference>
<evidence type="ECO:0000313" key="4">
    <source>
        <dbReference type="Proteomes" id="UP001456307"/>
    </source>
</evidence>
<dbReference type="InterPro" id="IPR036234">
    <property type="entry name" value="SA_I/II_PAC_V_sf"/>
</dbReference>
<gene>
    <name evidence="2" type="ORF">AAVZ08_05195</name>
    <name evidence="3" type="ORF">ABC765_05265</name>
</gene>
<evidence type="ECO:0000313" key="2">
    <source>
        <dbReference type="EMBL" id="MEO5285997.1"/>
    </source>
</evidence>
<feature type="domain" description="Glucan-binding protein C/Surface antigen I/II V-domain" evidence="1">
    <location>
        <begin position="86"/>
        <end position="220"/>
    </location>
</feature>
<evidence type="ECO:0000313" key="3">
    <source>
        <dbReference type="EMBL" id="XBG96498.1"/>
    </source>
</evidence>
<evidence type="ECO:0000259" key="1">
    <source>
        <dbReference type="Pfam" id="PF08363"/>
    </source>
</evidence>
<protein>
    <submittedName>
        <fullName evidence="3">GbpC/Spa domain-containing protein</fullName>
    </submittedName>
</protein>
<reference evidence="3" key="1">
    <citation type="submission" date="2024-04" db="EMBL/GenBank/DDBJ databases">
        <title>Limosilactobacillus allomucosae sp. nov., a novel species isolated from wild boar faecal samples as a potential probiotics for domestic pigs.</title>
        <authorList>
            <person name="Chen B."/>
        </authorList>
    </citation>
    <scope>NUCLEOTIDE SEQUENCE</scope>
    <source>
        <strain evidence="3">WILCCON 0051</strain>
    </source>
</reference>
<dbReference type="SUPFAM" id="SSF74914">
    <property type="entry name" value="V-region of surface antigen I/II (SA I/II, PAC)"/>
    <property type="match status" value="1"/>
</dbReference>
<dbReference type="InterPro" id="IPR013574">
    <property type="entry name" value="Glucan-bd_C/Surface_Ag-I/II_V"/>
</dbReference>
<dbReference type="Pfam" id="PF08363">
    <property type="entry name" value="GbpC"/>
    <property type="match status" value="1"/>
</dbReference>
<dbReference type="KEGG" id="lalo:ABC765_05265"/>
<proteinExistence type="predicted"/>
<reference evidence="2 4" key="2">
    <citation type="submission" date="2024-04" db="EMBL/GenBank/DDBJ databases">
        <title>Limosilactobacillus allomucosae sp. nov., a novel species isolated from wild boar faecal samples as potential probiotics for domestic pigs.</title>
        <authorList>
            <person name="Chen B."/>
        </authorList>
    </citation>
    <scope>NUCLEOTIDE SEQUENCE [LARGE SCALE GENOMIC DNA]</scope>
    <source>
        <strain evidence="2 4">WILCCON 0055</strain>
    </source>
</reference>
<dbReference type="EMBL" id="JBCNVT010000001">
    <property type="protein sequence ID" value="MEO5285997.1"/>
    <property type="molecule type" value="Genomic_DNA"/>
</dbReference>
<name>A0AAU7C5T4_9LACO</name>
<accession>A0AAU7C5T4</accession>
<keyword evidence="4" id="KW-1185">Reference proteome</keyword>
<organism evidence="3">
    <name type="scientific">Limosilactobacillus allomucosae</name>
    <dbReference type="NCBI Taxonomy" id="3142938"/>
    <lineage>
        <taxon>Bacteria</taxon>
        <taxon>Bacillati</taxon>
        <taxon>Bacillota</taxon>
        <taxon>Bacilli</taxon>
        <taxon>Lactobacillales</taxon>
        <taxon>Lactobacillaceae</taxon>
        <taxon>Limosilactobacillus</taxon>
    </lineage>
</organism>
<dbReference type="Gene3D" id="2.60.530.10">
    <property type="entry name" value="Major cell-surface adhesin PAc"/>
    <property type="match status" value="1"/>
</dbReference>
<dbReference type="EMBL" id="CP154878">
    <property type="protein sequence ID" value="XBG96498.1"/>
    <property type="molecule type" value="Genomic_DNA"/>
</dbReference>
<dbReference type="AlphaFoldDB" id="A0AAU7C5T4"/>